<dbReference type="Proteomes" id="UP000799779">
    <property type="component" value="Unassembled WGS sequence"/>
</dbReference>
<dbReference type="Gene3D" id="3.50.50.60">
    <property type="entry name" value="FAD/NAD(P)-binding domain"/>
    <property type="match status" value="1"/>
</dbReference>
<reference evidence="2" key="1">
    <citation type="journal article" date="2020" name="Stud. Mycol.">
        <title>101 Dothideomycetes genomes: a test case for predicting lifestyles and emergence of pathogens.</title>
        <authorList>
            <person name="Haridas S."/>
            <person name="Albert R."/>
            <person name="Binder M."/>
            <person name="Bloem J."/>
            <person name="Labutti K."/>
            <person name="Salamov A."/>
            <person name="Andreopoulos B."/>
            <person name="Baker S."/>
            <person name="Barry K."/>
            <person name="Bills G."/>
            <person name="Bluhm B."/>
            <person name="Cannon C."/>
            <person name="Castanera R."/>
            <person name="Culley D."/>
            <person name="Daum C."/>
            <person name="Ezra D."/>
            <person name="Gonzalez J."/>
            <person name="Henrissat B."/>
            <person name="Kuo A."/>
            <person name="Liang C."/>
            <person name="Lipzen A."/>
            <person name="Lutzoni F."/>
            <person name="Magnuson J."/>
            <person name="Mondo S."/>
            <person name="Nolan M."/>
            <person name="Ohm R."/>
            <person name="Pangilinan J."/>
            <person name="Park H.-J."/>
            <person name="Ramirez L."/>
            <person name="Alfaro M."/>
            <person name="Sun H."/>
            <person name="Tritt A."/>
            <person name="Yoshinaga Y."/>
            <person name="Zwiers L.-H."/>
            <person name="Turgeon B."/>
            <person name="Goodwin S."/>
            <person name="Spatafora J."/>
            <person name="Crous P."/>
            <person name="Grigoriev I."/>
        </authorList>
    </citation>
    <scope>NUCLEOTIDE SEQUENCE</scope>
    <source>
        <strain evidence="2">CBS 123094</strain>
    </source>
</reference>
<organism evidence="2 3">
    <name type="scientific">Amniculicola lignicola CBS 123094</name>
    <dbReference type="NCBI Taxonomy" id="1392246"/>
    <lineage>
        <taxon>Eukaryota</taxon>
        <taxon>Fungi</taxon>
        <taxon>Dikarya</taxon>
        <taxon>Ascomycota</taxon>
        <taxon>Pezizomycotina</taxon>
        <taxon>Dothideomycetes</taxon>
        <taxon>Pleosporomycetidae</taxon>
        <taxon>Pleosporales</taxon>
        <taxon>Amniculicolaceae</taxon>
        <taxon>Amniculicola</taxon>
    </lineage>
</organism>
<evidence type="ECO:0000259" key="1">
    <source>
        <dbReference type="Pfam" id="PF22607"/>
    </source>
</evidence>
<dbReference type="InterPro" id="IPR054707">
    <property type="entry name" value="DhpH_subs-bd"/>
</dbReference>
<dbReference type="SUPFAM" id="SSF51905">
    <property type="entry name" value="FAD/NAD(P)-binding domain"/>
    <property type="match status" value="1"/>
</dbReference>
<dbReference type="SUPFAM" id="SSF54373">
    <property type="entry name" value="FAD-linked reductases, C-terminal domain"/>
    <property type="match status" value="1"/>
</dbReference>
<feature type="domain" description="2,6-dihydroxypyridine 3-monooxygenase substrate binding" evidence="1">
    <location>
        <begin position="183"/>
        <end position="310"/>
    </location>
</feature>
<dbReference type="Pfam" id="PF22607">
    <property type="entry name" value="FAD_binding-like"/>
    <property type="match status" value="1"/>
</dbReference>
<dbReference type="OrthoDB" id="16820at2759"/>
<dbReference type="PRINTS" id="PR00420">
    <property type="entry name" value="RNGMNOXGNASE"/>
</dbReference>
<evidence type="ECO:0000313" key="3">
    <source>
        <dbReference type="Proteomes" id="UP000799779"/>
    </source>
</evidence>
<dbReference type="PANTHER" id="PTHR47469">
    <property type="entry name" value="MONOOXYGENASE-LIKE"/>
    <property type="match status" value="1"/>
</dbReference>
<dbReference type="Gene3D" id="3.30.9.60">
    <property type="match status" value="1"/>
</dbReference>
<accession>A0A6A5W9E5</accession>
<dbReference type="PANTHER" id="PTHR47469:SF2">
    <property type="entry name" value="OS06G0597600 PROTEIN"/>
    <property type="match status" value="1"/>
</dbReference>
<proteinExistence type="predicted"/>
<name>A0A6A5W9E5_9PLEO</name>
<evidence type="ECO:0000313" key="2">
    <source>
        <dbReference type="EMBL" id="KAF1996761.1"/>
    </source>
</evidence>
<dbReference type="InterPro" id="IPR053212">
    <property type="entry name" value="DHP_3-monooxygenase"/>
</dbReference>
<sequence length="399" mass="43001">MSTVSKKVVIIGGSIAGLLHGVVLKSLGYDVCIAEARHPDQLKAQAAGLSLGPSAQSLMETFLPGLDTESYSMSTTTAQFVAADGAIVSENRTSITVVCSTWGLVFEHLKREFLKPVSGSGEVQYLTGTRATSVQDTDDVVTVTLSALDTELVETLPAHLVIVADGAYSTIRNQLTPGVEPKYAGIIAWGGYIPESRVPPKLNAVFDGKLLMLRADGSYIITYLTPGPKGNAKGDRLLDWVWYDKCDIDSQDFSETMTDRSGRKHRVTVPRGDLSEVVWAKRVERARTVLSSPWVEMVTTSESPFVTAITNSESDKAVFFGGKLLLAGDAFIQFRPHLGSSCNLPVLQALTLLKEDQVLSHGKEFAMRSIAAGQFGMTGTYPEGYVPLYAMDKAGQTPA</sequence>
<dbReference type="InterPro" id="IPR036188">
    <property type="entry name" value="FAD/NAD-bd_sf"/>
</dbReference>
<keyword evidence="3" id="KW-1185">Reference proteome</keyword>
<gene>
    <name evidence="2" type="ORF">P154DRAFT_556111</name>
</gene>
<dbReference type="AlphaFoldDB" id="A0A6A5W9E5"/>
<protein>
    <submittedName>
        <fullName evidence="2">FAD/NAD(P)-binding domain-containing protein</fullName>
    </submittedName>
</protein>
<dbReference type="EMBL" id="ML977621">
    <property type="protein sequence ID" value="KAF1996761.1"/>
    <property type="molecule type" value="Genomic_DNA"/>
</dbReference>